<proteinExistence type="predicted"/>
<evidence type="ECO:0000313" key="3">
    <source>
        <dbReference type="Proteomes" id="UP001221898"/>
    </source>
</evidence>
<organism evidence="2 3">
    <name type="scientific">Aldrovandia affinis</name>
    <dbReference type="NCBI Taxonomy" id="143900"/>
    <lineage>
        <taxon>Eukaryota</taxon>
        <taxon>Metazoa</taxon>
        <taxon>Chordata</taxon>
        <taxon>Craniata</taxon>
        <taxon>Vertebrata</taxon>
        <taxon>Euteleostomi</taxon>
        <taxon>Actinopterygii</taxon>
        <taxon>Neopterygii</taxon>
        <taxon>Teleostei</taxon>
        <taxon>Notacanthiformes</taxon>
        <taxon>Halosauridae</taxon>
        <taxon>Aldrovandia</taxon>
    </lineage>
</organism>
<feature type="region of interest" description="Disordered" evidence="1">
    <location>
        <begin position="159"/>
        <end position="196"/>
    </location>
</feature>
<comment type="caution">
    <text evidence="2">The sequence shown here is derived from an EMBL/GenBank/DDBJ whole genome shotgun (WGS) entry which is preliminary data.</text>
</comment>
<reference evidence="2" key="1">
    <citation type="journal article" date="2023" name="Science">
        <title>Genome structures resolve the early diversification of teleost fishes.</title>
        <authorList>
            <person name="Parey E."/>
            <person name="Louis A."/>
            <person name="Montfort J."/>
            <person name="Bouchez O."/>
            <person name="Roques C."/>
            <person name="Iampietro C."/>
            <person name="Lluch J."/>
            <person name="Castinel A."/>
            <person name="Donnadieu C."/>
            <person name="Desvignes T."/>
            <person name="Floi Bucao C."/>
            <person name="Jouanno E."/>
            <person name="Wen M."/>
            <person name="Mejri S."/>
            <person name="Dirks R."/>
            <person name="Jansen H."/>
            <person name="Henkel C."/>
            <person name="Chen W.J."/>
            <person name="Zahm M."/>
            <person name="Cabau C."/>
            <person name="Klopp C."/>
            <person name="Thompson A.W."/>
            <person name="Robinson-Rechavi M."/>
            <person name="Braasch I."/>
            <person name="Lecointre G."/>
            <person name="Bobe J."/>
            <person name="Postlethwait J.H."/>
            <person name="Berthelot C."/>
            <person name="Roest Crollius H."/>
            <person name="Guiguen Y."/>
        </authorList>
    </citation>
    <scope>NUCLEOTIDE SEQUENCE</scope>
    <source>
        <strain evidence="2">NC1722</strain>
    </source>
</reference>
<dbReference type="EMBL" id="JAINUG010000018">
    <property type="protein sequence ID" value="KAJ8412750.1"/>
    <property type="molecule type" value="Genomic_DNA"/>
</dbReference>
<evidence type="ECO:0000313" key="2">
    <source>
        <dbReference type="EMBL" id="KAJ8412750.1"/>
    </source>
</evidence>
<gene>
    <name evidence="2" type="ORF">AAFF_G00117010</name>
</gene>
<feature type="compositionally biased region" description="Polar residues" evidence="1">
    <location>
        <begin position="7"/>
        <end position="28"/>
    </location>
</feature>
<keyword evidence="3" id="KW-1185">Reference proteome</keyword>
<feature type="compositionally biased region" description="Basic and acidic residues" evidence="1">
    <location>
        <begin position="95"/>
        <end position="106"/>
    </location>
</feature>
<accession>A0AAD7T1Z0</accession>
<sequence>MPLAVSEAQQALHNQKQSWGRSTESWCSSVGALAEGADEPPRGPTSPPPPRQHHPPTRLCGFQDVDPQASTDPLSEGKSSAAAPMAEEETGYVTAREDEGTPHSEEGADLGEMFPLNPEAEVNPMTGSLAGRFGTAQLEDANLTSTLQQVSMVDDQLINGSVHRDIGRTSYTAKTRHIPSSDPSDKDGSIAVETCQ</sequence>
<dbReference type="Proteomes" id="UP001221898">
    <property type="component" value="Unassembled WGS sequence"/>
</dbReference>
<name>A0AAD7T1Z0_9TELE</name>
<protein>
    <submittedName>
        <fullName evidence="2">Uncharacterized protein</fullName>
    </submittedName>
</protein>
<evidence type="ECO:0000256" key="1">
    <source>
        <dbReference type="SAM" id="MobiDB-lite"/>
    </source>
</evidence>
<feature type="region of interest" description="Disordered" evidence="1">
    <location>
        <begin position="1"/>
        <end position="131"/>
    </location>
</feature>
<dbReference type="AlphaFoldDB" id="A0AAD7T1Z0"/>